<proteinExistence type="predicted"/>
<protein>
    <submittedName>
        <fullName evidence="1">Uncharacterized protein</fullName>
    </submittedName>
</protein>
<comment type="caution">
    <text evidence="1">The sequence shown here is derived from an EMBL/GenBank/DDBJ whole genome shotgun (WGS) entry which is preliminary data.</text>
</comment>
<dbReference type="EMBL" id="CM041542">
    <property type="protein sequence ID" value="KAI3364772.1"/>
    <property type="molecule type" value="Genomic_DNA"/>
</dbReference>
<evidence type="ECO:0000313" key="1">
    <source>
        <dbReference type="EMBL" id="KAI3364772.1"/>
    </source>
</evidence>
<accession>A0ACB8WAA6</accession>
<sequence>MASSNSLLSEEQFLCPICLDVFTRPVSTPCGHNFCMSCISCYWDDATVYQCPICKETFDRRPDLKVNTFISELASQFMSLQVTDARVWSPDQQQAGCGAAVMCDICTDTQHEAVKSCLECLTSYCDVHLEPHHRAAGLKRHMLVAPLASLDERICKEHTRLLMLFCRDDKALLCNLCASSCHVKHDVLPVQQAYVEMKALLRHTEAKAEHMIQERLQKVRATKESVRQSETETKDVIANSARDLMALVSEIQESQTELVKVMEEKQKVAEEQADGFISSVEREITELQRMTAKLGELRKTEDQFGFLQSFPKTSLLPHTMDLCTFSSNTHVEIHHIRKTLSETVSKMQTLLSKMNAEIKTFSGGTDVPSDAALRYMQRYEVNVVLDPDTAHPLLFLSDDMKQVRYNVGSGLWGNQLQSPNMFTAHLAVLGQRGFSSRRFYFEVFVGVKTEWCLGVATASIQRRGVLVRSPHCGLWAIWFLEDRKGVRTSANSGRKRQAVPIKHIISRLLGAILPRPVCPCQSPSISPISECDLPDELAALCGCSQTQQCFDLNVGRDSDDLLPLSEDAAC</sequence>
<gene>
    <name evidence="1" type="ORF">L3Q82_000983</name>
</gene>
<organism evidence="1 2">
    <name type="scientific">Scortum barcoo</name>
    <name type="common">barcoo grunter</name>
    <dbReference type="NCBI Taxonomy" id="214431"/>
    <lineage>
        <taxon>Eukaryota</taxon>
        <taxon>Metazoa</taxon>
        <taxon>Chordata</taxon>
        <taxon>Craniata</taxon>
        <taxon>Vertebrata</taxon>
        <taxon>Euteleostomi</taxon>
        <taxon>Actinopterygii</taxon>
        <taxon>Neopterygii</taxon>
        <taxon>Teleostei</taxon>
        <taxon>Neoteleostei</taxon>
        <taxon>Acanthomorphata</taxon>
        <taxon>Eupercaria</taxon>
        <taxon>Centrarchiformes</taxon>
        <taxon>Terapontoidei</taxon>
        <taxon>Terapontidae</taxon>
        <taxon>Scortum</taxon>
    </lineage>
</organism>
<name>A0ACB8WAA6_9TELE</name>
<keyword evidence="2" id="KW-1185">Reference proteome</keyword>
<dbReference type="Proteomes" id="UP000831701">
    <property type="component" value="Chromosome 12"/>
</dbReference>
<reference evidence="1" key="1">
    <citation type="submission" date="2022-04" db="EMBL/GenBank/DDBJ databases">
        <title>Jade perch genome.</title>
        <authorList>
            <person name="Chao B."/>
        </authorList>
    </citation>
    <scope>NUCLEOTIDE SEQUENCE</scope>
    <source>
        <strain evidence="1">CB-2022</strain>
    </source>
</reference>
<evidence type="ECO:0000313" key="2">
    <source>
        <dbReference type="Proteomes" id="UP000831701"/>
    </source>
</evidence>